<dbReference type="Gene3D" id="1.25.40.10">
    <property type="entry name" value="Tetratricopeptide repeat domain"/>
    <property type="match status" value="2"/>
</dbReference>
<dbReference type="SUPFAM" id="SSF48452">
    <property type="entry name" value="TPR-like"/>
    <property type="match status" value="2"/>
</dbReference>
<reference evidence="1" key="1">
    <citation type="submission" date="2024-07" db="EMBL/GenBank/DDBJ databases">
        <authorList>
            <person name="Yu S.T."/>
        </authorList>
    </citation>
    <scope>NUCLEOTIDE SEQUENCE</scope>
    <source>
        <strain evidence="1">R17</strain>
    </source>
</reference>
<sequence>MRIFRPRGRLDMVSSPTSPLAQAAALHAAGRYADAEREARDVAASRARRRDDAWLPLALGVAALAVGAQGRHAEAVALYDEALPLFTRIYGGGRLLTLKARSDRAQALTSLGRHAECEAECAAVASAAAGSREPEARTVALAARNGRVFALSALGRHAEAEALAREALANVRGLPERFVLVLRLNLARSLNGQSRHAEALAELKPIEMAHRAAAAPQRHQEAGAVDLAVATALFGLGRRDEARIRATAGHDACRAVLGPDHSRTAEARELIGRIDAA</sequence>
<proteinExistence type="predicted"/>
<dbReference type="AlphaFoldDB" id="A0AB39NLL9"/>
<dbReference type="Pfam" id="PF13424">
    <property type="entry name" value="TPR_12"/>
    <property type="match status" value="1"/>
</dbReference>
<dbReference type="RefSeq" id="WP_369151006.1">
    <property type="nucleotide sequence ID" value="NZ_CP163433.1"/>
</dbReference>
<organism evidence="1">
    <name type="scientific">Streptomyces sp. R17</name>
    <dbReference type="NCBI Taxonomy" id="3238626"/>
    <lineage>
        <taxon>Bacteria</taxon>
        <taxon>Bacillati</taxon>
        <taxon>Actinomycetota</taxon>
        <taxon>Actinomycetes</taxon>
        <taxon>Kitasatosporales</taxon>
        <taxon>Streptomycetaceae</taxon>
        <taxon>Streptomyces</taxon>
    </lineage>
</organism>
<dbReference type="InterPro" id="IPR011717">
    <property type="entry name" value="TPR-4"/>
</dbReference>
<dbReference type="GO" id="GO:0042802">
    <property type="term" value="F:identical protein binding"/>
    <property type="evidence" value="ECO:0007669"/>
    <property type="project" value="InterPro"/>
</dbReference>
<accession>A0AB39NLL9</accession>
<name>A0AB39NLL9_9ACTN</name>
<gene>
    <name evidence="1" type="ORF">AB5J48_14595</name>
</gene>
<dbReference type="InterPro" id="IPR011990">
    <property type="entry name" value="TPR-like_helical_dom_sf"/>
</dbReference>
<protein>
    <submittedName>
        <fullName evidence="1">Tetratricopeptide repeat protein</fullName>
    </submittedName>
</protein>
<dbReference type="Pfam" id="PF07721">
    <property type="entry name" value="TPR_4"/>
    <property type="match status" value="2"/>
</dbReference>
<dbReference type="EMBL" id="CP163433">
    <property type="protein sequence ID" value="XDQ19300.1"/>
    <property type="molecule type" value="Genomic_DNA"/>
</dbReference>
<evidence type="ECO:0000313" key="1">
    <source>
        <dbReference type="EMBL" id="XDQ19300.1"/>
    </source>
</evidence>